<evidence type="ECO:0000313" key="5">
    <source>
        <dbReference type="EMBL" id="SFZ90622.1"/>
    </source>
</evidence>
<sequence>MKTKFKTLFLLLFLAVFSQTFNAQTATCPSWGPYLEGFDMANSGELWYSEAMADNTCKKVNTYYSTLNFSLGPRGGYAGIQYKPNEIYNNIFSMWDLQDSNVPQCTTEYVAPNTYVDGFGGEGTGLHTDNPMPWTPGTWYATVVRRWSIGDGKTRIGFFMYNYGTQKWKHYVTIVTPENDAKFTGTKLGGFVENWNVAASKATRCGYFRNFWSMNAQGNWSKPARYTAAAGTGSWGAETAFNNTAIKVTSCGTTPAPAGSSVTFNSITQNGAKPSTALPITVATVTPSYNTGSNSMNVAWTSSETTSPQLSYKVSLYTEASWGNGYTPVAVVTGIRPDQRSVSVPLPANSQPGKYYVSVVLEDIFKQTSNFGYNSLTVSSIVQPVTVDPNAFYRIKCVGSGQYITPANYSTTANAKMVQQPLNSNLAQQWKLEKAGNNYIILNRTSGLAIDVPASNITNGTNLVQYPKHGGNNQQWVLKAYTSNTIVIGTALSNMKAMDNPANSQTAGTNINIWDQDINGTAGVNHQWILEMVSANAMKSANTILSENDQLSTVYPNPVKQGETLYINLPEDNFELKVVNVEGLTVRSQHVRGGKISVSTSGLRSGIYFYNAKSATQTISGKFTVQ</sequence>
<evidence type="ECO:0000259" key="3">
    <source>
        <dbReference type="Pfam" id="PF14200"/>
    </source>
</evidence>
<dbReference type="PROSITE" id="PS50231">
    <property type="entry name" value="RICIN_B_LECTIN"/>
    <property type="match status" value="1"/>
</dbReference>
<feature type="chain" id="PRO_5012543684" evidence="2">
    <location>
        <begin position="24"/>
        <end position="626"/>
    </location>
</feature>
<evidence type="ECO:0000256" key="2">
    <source>
        <dbReference type="SAM" id="SignalP"/>
    </source>
</evidence>
<gene>
    <name evidence="5" type="ORF">SAMN05216324_101442</name>
</gene>
<evidence type="ECO:0000313" key="6">
    <source>
        <dbReference type="Proteomes" id="UP000182034"/>
    </source>
</evidence>
<dbReference type="Pfam" id="PF14200">
    <property type="entry name" value="RicinB_lectin_2"/>
    <property type="match status" value="1"/>
</dbReference>
<feature type="domain" description="Ricin B lectin" evidence="3">
    <location>
        <begin position="390"/>
        <end position="466"/>
    </location>
</feature>
<feature type="domain" description="Secretion system C-terminal sorting" evidence="4">
    <location>
        <begin position="554"/>
        <end position="624"/>
    </location>
</feature>
<reference evidence="6" key="1">
    <citation type="submission" date="2016-10" db="EMBL/GenBank/DDBJ databases">
        <authorList>
            <person name="Varghese N."/>
            <person name="Submissions S."/>
        </authorList>
    </citation>
    <scope>NUCLEOTIDE SEQUENCE [LARGE SCALE GENOMIC DNA]</scope>
    <source>
        <strain evidence="6">SUR2</strain>
    </source>
</reference>
<dbReference type="AlphaFoldDB" id="A0A1K2IEE4"/>
<evidence type="ECO:0000256" key="1">
    <source>
        <dbReference type="ARBA" id="ARBA00022729"/>
    </source>
</evidence>
<evidence type="ECO:0000259" key="4">
    <source>
        <dbReference type="Pfam" id="PF18962"/>
    </source>
</evidence>
<dbReference type="NCBIfam" id="TIGR04183">
    <property type="entry name" value="Por_Secre_tail"/>
    <property type="match status" value="1"/>
</dbReference>
<keyword evidence="6" id="KW-1185">Reference proteome</keyword>
<dbReference type="InterPro" id="IPR021862">
    <property type="entry name" value="DUF3472"/>
</dbReference>
<dbReference type="STRING" id="1612149.SAMN05216324_101442"/>
<dbReference type="Proteomes" id="UP000182034">
    <property type="component" value="Unassembled WGS sequence"/>
</dbReference>
<dbReference type="OrthoDB" id="1155193at2"/>
<dbReference type="InterPro" id="IPR035992">
    <property type="entry name" value="Ricin_B-like_lectins"/>
</dbReference>
<proteinExistence type="predicted"/>
<name>A0A1K2IEE4_9FLAO</name>
<dbReference type="SUPFAM" id="SSF50370">
    <property type="entry name" value="Ricin B-like lectins"/>
    <property type="match status" value="1"/>
</dbReference>
<keyword evidence="1 2" id="KW-0732">Signal</keyword>
<dbReference type="CDD" id="cd00161">
    <property type="entry name" value="beta-trefoil_Ricin-like"/>
    <property type="match status" value="1"/>
</dbReference>
<accession>A0A1K2IEE4</accession>
<dbReference type="Pfam" id="PF11958">
    <property type="entry name" value="DUF3472"/>
    <property type="match status" value="1"/>
</dbReference>
<protein>
    <submittedName>
        <fullName evidence="5">Por secretion system C-terminal sorting domain-containing protein</fullName>
    </submittedName>
</protein>
<dbReference type="RefSeq" id="WP_072406747.1">
    <property type="nucleotide sequence ID" value="NZ_FPKW01000001.1"/>
</dbReference>
<dbReference type="EMBL" id="FPKW01000001">
    <property type="protein sequence ID" value="SFZ90622.1"/>
    <property type="molecule type" value="Genomic_DNA"/>
</dbReference>
<dbReference type="Gene3D" id="2.80.10.50">
    <property type="match status" value="1"/>
</dbReference>
<organism evidence="5 6">
    <name type="scientific">Chryseobacterium limigenitum</name>
    <dbReference type="NCBI Taxonomy" id="1612149"/>
    <lineage>
        <taxon>Bacteria</taxon>
        <taxon>Pseudomonadati</taxon>
        <taxon>Bacteroidota</taxon>
        <taxon>Flavobacteriia</taxon>
        <taxon>Flavobacteriales</taxon>
        <taxon>Weeksellaceae</taxon>
        <taxon>Chryseobacterium group</taxon>
        <taxon>Chryseobacterium</taxon>
    </lineage>
</organism>
<feature type="signal peptide" evidence="2">
    <location>
        <begin position="1"/>
        <end position="23"/>
    </location>
</feature>
<dbReference type="InterPro" id="IPR000772">
    <property type="entry name" value="Ricin_B_lectin"/>
</dbReference>
<dbReference type="Pfam" id="PF18962">
    <property type="entry name" value="Por_Secre_tail"/>
    <property type="match status" value="1"/>
</dbReference>
<dbReference type="InterPro" id="IPR026444">
    <property type="entry name" value="Secre_tail"/>
</dbReference>